<evidence type="ECO:0000256" key="1">
    <source>
        <dbReference type="SAM" id="SignalP"/>
    </source>
</evidence>
<dbReference type="InterPro" id="IPR025326">
    <property type="entry name" value="DUF4232"/>
</dbReference>
<reference evidence="3 4" key="1">
    <citation type="submission" date="2018-03" db="EMBL/GenBank/DDBJ databases">
        <title>Genomic Encyclopedia of Type Strains, Phase III (KMG-III): the genomes of soil and plant-associated and newly described type strains.</title>
        <authorList>
            <person name="Whitman W."/>
        </authorList>
    </citation>
    <scope>NUCLEOTIDE SEQUENCE [LARGE SCALE GENOMIC DNA]</scope>
    <source>
        <strain evidence="3 4">CGMCC 4.7125</strain>
    </source>
</reference>
<dbReference type="RefSeq" id="WP_106182322.1">
    <property type="nucleotide sequence ID" value="NZ_PVNH01000014.1"/>
</dbReference>
<dbReference type="OrthoDB" id="485007at2"/>
<gene>
    <name evidence="3" type="ORF">B0I33_114174</name>
</gene>
<dbReference type="EMBL" id="PVNH01000014">
    <property type="protein sequence ID" value="PRX43713.1"/>
    <property type="molecule type" value="Genomic_DNA"/>
</dbReference>
<organism evidence="3 4">
    <name type="scientific">Prauserella shujinwangii</name>
    <dbReference type="NCBI Taxonomy" id="1453103"/>
    <lineage>
        <taxon>Bacteria</taxon>
        <taxon>Bacillati</taxon>
        <taxon>Actinomycetota</taxon>
        <taxon>Actinomycetes</taxon>
        <taxon>Pseudonocardiales</taxon>
        <taxon>Pseudonocardiaceae</taxon>
        <taxon>Prauserella</taxon>
    </lineage>
</organism>
<comment type="caution">
    <text evidence="3">The sequence shown here is derived from an EMBL/GenBank/DDBJ whole genome shotgun (WGS) entry which is preliminary data.</text>
</comment>
<dbReference type="Pfam" id="PF14016">
    <property type="entry name" value="DUF4232"/>
    <property type="match status" value="1"/>
</dbReference>
<feature type="signal peptide" evidence="1">
    <location>
        <begin position="1"/>
        <end position="20"/>
    </location>
</feature>
<dbReference type="Proteomes" id="UP000238362">
    <property type="component" value="Unassembled WGS sequence"/>
</dbReference>
<dbReference type="AlphaFoldDB" id="A0A2T0LL95"/>
<feature type="chain" id="PRO_5039561868" evidence="1">
    <location>
        <begin position="21"/>
        <end position="188"/>
    </location>
</feature>
<keyword evidence="4" id="KW-1185">Reference proteome</keyword>
<feature type="domain" description="DUF4232" evidence="2">
    <location>
        <begin position="61"/>
        <end position="182"/>
    </location>
</feature>
<evidence type="ECO:0000313" key="3">
    <source>
        <dbReference type="EMBL" id="PRX43713.1"/>
    </source>
</evidence>
<accession>A0A2T0LL95</accession>
<proteinExistence type="predicted"/>
<protein>
    <submittedName>
        <fullName evidence="3">Uncharacterized protein DUF4232</fullName>
    </submittedName>
</protein>
<evidence type="ECO:0000313" key="4">
    <source>
        <dbReference type="Proteomes" id="UP000238362"/>
    </source>
</evidence>
<dbReference type="PROSITE" id="PS51257">
    <property type="entry name" value="PROKAR_LIPOPROTEIN"/>
    <property type="match status" value="1"/>
</dbReference>
<keyword evidence="1" id="KW-0732">Signal</keyword>
<name>A0A2T0LL95_9PSEU</name>
<sequence>MKPSVPRGAAALLAGTAALALTGCGTVSPRTADPAGEPLPPFDDQLPECNAAILDGRVTGVTGVDGAAAERRATLRVVNTGVAACHLEGYGDLQLVGPDGGLLPTVLHRVGNEPRPTVLDPGDRAAQELRWSTAAAPGEPGAEACQPAPEALLVTPPDGTATFRVDWPAGAVCQYGRFAVTEYHEVPG</sequence>
<evidence type="ECO:0000259" key="2">
    <source>
        <dbReference type="Pfam" id="PF14016"/>
    </source>
</evidence>